<accession>A0A6J7Q3X6</accession>
<evidence type="ECO:0000313" key="1">
    <source>
        <dbReference type="EMBL" id="CAB5011986.1"/>
    </source>
</evidence>
<reference evidence="1" key="1">
    <citation type="submission" date="2020-05" db="EMBL/GenBank/DDBJ databases">
        <authorList>
            <person name="Chiriac C."/>
            <person name="Salcher M."/>
            <person name="Ghai R."/>
            <person name="Kavagutti S V."/>
        </authorList>
    </citation>
    <scope>NUCLEOTIDE SEQUENCE</scope>
</reference>
<protein>
    <submittedName>
        <fullName evidence="1">Unannotated protein</fullName>
    </submittedName>
</protein>
<proteinExistence type="predicted"/>
<gene>
    <name evidence="1" type="ORF">UFOPK4061_00918</name>
</gene>
<sequence length="114" mass="12295">MVSPCEPRVRVLTEATGTPRSSATKCVNRAVSSMPAWPMTRWYGNPVTSCASAVISSRGFATLMTIASGACFAMFSATERMIFAFVSMRSMRLMPGLRGRPAVMMTISEPAMTS</sequence>
<dbReference type="EMBL" id="CAFBPD010000153">
    <property type="protein sequence ID" value="CAB5011986.1"/>
    <property type="molecule type" value="Genomic_DNA"/>
</dbReference>
<organism evidence="1">
    <name type="scientific">freshwater metagenome</name>
    <dbReference type="NCBI Taxonomy" id="449393"/>
    <lineage>
        <taxon>unclassified sequences</taxon>
        <taxon>metagenomes</taxon>
        <taxon>ecological metagenomes</taxon>
    </lineage>
</organism>
<dbReference type="AlphaFoldDB" id="A0A6J7Q3X6"/>
<name>A0A6J7Q3X6_9ZZZZ</name>